<proteinExistence type="predicted"/>
<evidence type="ECO:0000256" key="1">
    <source>
        <dbReference type="SAM" id="Phobius"/>
    </source>
</evidence>
<keyword evidence="1" id="KW-0472">Membrane</keyword>
<dbReference type="PANTHER" id="PTHR45757:SF18">
    <property type="entry name" value="MAJOR FACILITATOR SUPERFAMILY (MFS) PROFILE DOMAIN-CONTAINING PROTEIN"/>
    <property type="match status" value="1"/>
</dbReference>
<feature type="transmembrane region" description="Helical" evidence="1">
    <location>
        <begin position="77"/>
        <end position="97"/>
    </location>
</feature>
<dbReference type="GO" id="GO:0022857">
    <property type="term" value="F:transmembrane transporter activity"/>
    <property type="evidence" value="ECO:0007669"/>
    <property type="project" value="InterPro"/>
</dbReference>
<dbReference type="Pfam" id="PF07690">
    <property type="entry name" value="MFS_1"/>
    <property type="match status" value="1"/>
</dbReference>
<evidence type="ECO:0008006" key="4">
    <source>
        <dbReference type="Google" id="ProtNLM"/>
    </source>
</evidence>
<name>A0A3P7IYK9_STRVU</name>
<keyword evidence="3" id="KW-1185">Reference proteome</keyword>
<protein>
    <recommendedName>
        <fullName evidence="4">Major facilitator superfamily (MFS) profile domain-containing protein</fullName>
    </recommendedName>
</protein>
<feature type="transmembrane region" description="Helical" evidence="1">
    <location>
        <begin position="118"/>
        <end position="138"/>
    </location>
</feature>
<dbReference type="InterPro" id="IPR036259">
    <property type="entry name" value="MFS_trans_sf"/>
</dbReference>
<dbReference type="SUPFAM" id="SSF103473">
    <property type="entry name" value="MFS general substrate transporter"/>
    <property type="match status" value="1"/>
</dbReference>
<dbReference type="Proteomes" id="UP000270094">
    <property type="component" value="Unassembled WGS sequence"/>
</dbReference>
<dbReference type="AlphaFoldDB" id="A0A3P7IYK9"/>
<reference evidence="2 3" key="1">
    <citation type="submission" date="2018-11" db="EMBL/GenBank/DDBJ databases">
        <authorList>
            <consortium name="Pathogen Informatics"/>
        </authorList>
    </citation>
    <scope>NUCLEOTIDE SEQUENCE [LARGE SCALE GENOMIC DNA]</scope>
</reference>
<gene>
    <name evidence="2" type="ORF">SVUK_LOCUS8041</name>
</gene>
<dbReference type="PANTHER" id="PTHR45757">
    <property type="entry name" value="PROTEIN CBG23364-RELATED"/>
    <property type="match status" value="1"/>
</dbReference>
<dbReference type="InterPro" id="IPR011701">
    <property type="entry name" value="MFS"/>
</dbReference>
<keyword evidence="1" id="KW-0812">Transmembrane</keyword>
<feature type="non-terminal residue" evidence="2">
    <location>
        <position position="184"/>
    </location>
</feature>
<dbReference type="GO" id="GO:0016020">
    <property type="term" value="C:membrane"/>
    <property type="evidence" value="ECO:0007669"/>
    <property type="project" value="TreeGrafter"/>
</dbReference>
<dbReference type="OrthoDB" id="2985014at2759"/>
<keyword evidence="1" id="KW-1133">Transmembrane helix</keyword>
<sequence>MLHVWVDNPSGHPFVARKEIQKITSGKPQLSEKVVHPVRRIMRSLVIWAVWIAVIGNFLVSQFTISYSPLYLSYTLGYPISIAGFLIMAPIGGLLIIKLFTGLASDKLTCISEVAKIRLFNSIALLGSGLFFILLTIICPTGDAFDVILIIIPVALLGFSSGGYAKCAVLVSRQHSPFVMSIVQ</sequence>
<evidence type="ECO:0000313" key="3">
    <source>
        <dbReference type="Proteomes" id="UP000270094"/>
    </source>
</evidence>
<feature type="transmembrane region" description="Helical" evidence="1">
    <location>
        <begin position="45"/>
        <end position="65"/>
    </location>
</feature>
<organism evidence="2 3">
    <name type="scientific">Strongylus vulgaris</name>
    <name type="common">Blood worm</name>
    <dbReference type="NCBI Taxonomy" id="40348"/>
    <lineage>
        <taxon>Eukaryota</taxon>
        <taxon>Metazoa</taxon>
        <taxon>Ecdysozoa</taxon>
        <taxon>Nematoda</taxon>
        <taxon>Chromadorea</taxon>
        <taxon>Rhabditida</taxon>
        <taxon>Rhabditina</taxon>
        <taxon>Rhabditomorpha</taxon>
        <taxon>Strongyloidea</taxon>
        <taxon>Strongylidae</taxon>
        <taxon>Strongylus</taxon>
    </lineage>
</organism>
<dbReference type="EMBL" id="UYYB01028564">
    <property type="protein sequence ID" value="VDM73043.1"/>
    <property type="molecule type" value="Genomic_DNA"/>
</dbReference>
<evidence type="ECO:0000313" key="2">
    <source>
        <dbReference type="EMBL" id="VDM73043.1"/>
    </source>
</evidence>
<feature type="transmembrane region" description="Helical" evidence="1">
    <location>
        <begin position="144"/>
        <end position="165"/>
    </location>
</feature>
<accession>A0A3P7IYK9</accession>
<dbReference type="Gene3D" id="1.20.1250.20">
    <property type="entry name" value="MFS general substrate transporter like domains"/>
    <property type="match status" value="1"/>
</dbReference>